<dbReference type="Proteomes" id="UP001144612">
    <property type="component" value="Unassembled WGS sequence"/>
</dbReference>
<proteinExistence type="predicted"/>
<reference evidence="1" key="1">
    <citation type="submission" date="2022-12" db="EMBL/GenBank/DDBJ databases">
        <title>Clostridium sp. nov., isolated from industrial wastewater.</title>
        <authorList>
            <person name="Jiayan W."/>
        </authorList>
    </citation>
    <scope>NUCLEOTIDE SEQUENCE</scope>
    <source>
        <strain evidence="1">ZC22-4</strain>
    </source>
</reference>
<dbReference type="EMBL" id="JAPQFJ010000005">
    <property type="protein sequence ID" value="MCY6958285.1"/>
    <property type="molecule type" value="Genomic_DNA"/>
</dbReference>
<dbReference type="RefSeq" id="WP_268060699.1">
    <property type="nucleotide sequence ID" value="NZ_JAPQFJ010000005.1"/>
</dbReference>
<comment type="caution">
    <text evidence="1">The sequence shown here is derived from an EMBL/GenBank/DDBJ whole genome shotgun (WGS) entry which is preliminary data.</text>
</comment>
<evidence type="ECO:0000313" key="2">
    <source>
        <dbReference type="Proteomes" id="UP001144612"/>
    </source>
</evidence>
<organism evidence="1 2">
    <name type="scientific">Clostridium brassicae</name>
    <dbReference type="NCBI Taxonomy" id="2999072"/>
    <lineage>
        <taxon>Bacteria</taxon>
        <taxon>Bacillati</taxon>
        <taxon>Bacillota</taxon>
        <taxon>Clostridia</taxon>
        <taxon>Eubacteriales</taxon>
        <taxon>Clostridiaceae</taxon>
        <taxon>Clostridium</taxon>
    </lineage>
</organism>
<name>A0ABT4D7K9_9CLOT</name>
<protein>
    <submittedName>
        <fullName evidence="1">Uncharacterized protein</fullName>
    </submittedName>
</protein>
<accession>A0ABT4D7K9</accession>
<evidence type="ECO:0000313" key="1">
    <source>
        <dbReference type="EMBL" id="MCY6958285.1"/>
    </source>
</evidence>
<gene>
    <name evidence="1" type="ORF">OW729_06675</name>
</gene>
<sequence length="175" mass="20530">MENNKIKISMFRPVLKLRFIDGIFNRISETLEGKEVEFYRIGQDMIDKVKNIKAENMSNEEFLYNMIPNISNIEMDIDLKEFSKMVKVPTSEFAQLINNVMDILVDVLRSGQEIINLEQKMKAITEKHGIKLPQEPTKDEKLQALYDELTECKDDKEKRKEILKQITSLEVEDNE</sequence>
<keyword evidence="2" id="KW-1185">Reference proteome</keyword>